<dbReference type="InterPro" id="IPR001054">
    <property type="entry name" value="A/G_cyclase"/>
</dbReference>
<dbReference type="GO" id="GO:0004016">
    <property type="term" value="F:adenylate cyclase activity"/>
    <property type="evidence" value="ECO:0007669"/>
    <property type="project" value="TreeGrafter"/>
</dbReference>
<accession>A0A7T4PLD9</accession>
<proteinExistence type="predicted"/>
<dbReference type="InterPro" id="IPR011990">
    <property type="entry name" value="TPR-like_helical_dom_sf"/>
</dbReference>
<evidence type="ECO:0000313" key="5">
    <source>
        <dbReference type="Proteomes" id="UP000596130"/>
    </source>
</evidence>
<evidence type="ECO:0000256" key="1">
    <source>
        <dbReference type="ARBA" id="ARBA00022741"/>
    </source>
</evidence>
<dbReference type="CDD" id="cd07302">
    <property type="entry name" value="CHD"/>
    <property type="match status" value="1"/>
</dbReference>
<dbReference type="Pfam" id="PF13191">
    <property type="entry name" value="AAA_16"/>
    <property type="match status" value="1"/>
</dbReference>
<dbReference type="PROSITE" id="PS50125">
    <property type="entry name" value="GUANYLATE_CYCLASE_2"/>
    <property type="match status" value="1"/>
</dbReference>
<dbReference type="PANTHER" id="PTHR16305">
    <property type="entry name" value="TESTICULAR SOLUBLE ADENYLYL CYCLASE"/>
    <property type="match status" value="1"/>
</dbReference>
<dbReference type="Pfam" id="PF13424">
    <property type="entry name" value="TPR_12"/>
    <property type="match status" value="1"/>
</dbReference>
<evidence type="ECO:0000313" key="4">
    <source>
        <dbReference type="EMBL" id="QQC92366.1"/>
    </source>
</evidence>
<dbReference type="InterPro" id="IPR041664">
    <property type="entry name" value="AAA_16"/>
</dbReference>
<dbReference type="InterPro" id="IPR027417">
    <property type="entry name" value="P-loop_NTPase"/>
</dbReference>
<organism evidence="4 5">
    <name type="scientific">Streptomyces alfalfae</name>
    <dbReference type="NCBI Taxonomy" id="1642299"/>
    <lineage>
        <taxon>Bacteria</taxon>
        <taxon>Bacillati</taxon>
        <taxon>Actinomycetota</taxon>
        <taxon>Actinomycetes</taxon>
        <taxon>Kitasatosporales</taxon>
        <taxon>Streptomycetaceae</taxon>
        <taxon>Streptomyces</taxon>
    </lineage>
</organism>
<dbReference type="GO" id="GO:0035556">
    <property type="term" value="P:intracellular signal transduction"/>
    <property type="evidence" value="ECO:0007669"/>
    <property type="project" value="InterPro"/>
</dbReference>
<dbReference type="SUPFAM" id="SSF55073">
    <property type="entry name" value="Nucleotide cyclase"/>
    <property type="match status" value="1"/>
</dbReference>
<dbReference type="GO" id="GO:0005737">
    <property type="term" value="C:cytoplasm"/>
    <property type="evidence" value="ECO:0007669"/>
    <property type="project" value="TreeGrafter"/>
</dbReference>
<dbReference type="PANTHER" id="PTHR16305:SF28">
    <property type="entry name" value="GUANYLATE CYCLASE DOMAIN-CONTAINING PROTEIN"/>
    <property type="match status" value="1"/>
</dbReference>
<gene>
    <name evidence="4" type="ORF">I8755_31195</name>
</gene>
<dbReference type="GO" id="GO:0009190">
    <property type="term" value="P:cyclic nucleotide biosynthetic process"/>
    <property type="evidence" value="ECO:0007669"/>
    <property type="project" value="InterPro"/>
</dbReference>
<reference evidence="4 5" key="1">
    <citation type="submission" date="2020-12" db="EMBL/GenBank/DDBJ databases">
        <title>Identification and biosynthesis of polyene macrolides produced by Streptomyces alfalfae Men-myco-93-63.</title>
        <authorList>
            <person name="Liu D."/>
            <person name="Li Y."/>
            <person name="Liu L."/>
            <person name="Han X."/>
            <person name="Shen F."/>
        </authorList>
    </citation>
    <scope>NUCLEOTIDE SEQUENCE [LARGE SCALE GENOMIC DNA]</scope>
    <source>
        <strain evidence="4 5">Men-myco-93-63</strain>
    </source>
</reference>
<protein>
    <submittedName>
        <fullName evidence="4">AAA family ATPase</fullName>
    </submittedName>
</protein>
<evidence type="ECO:0000259" key="3">
    <source>
        <dbReference type="PROSITE" id="PS50125"/>
    </source>
</evidence>
<evidence type="ECO:0000256" key="2">
    <source>
        <dbReference type="ARBA" id="ARBA00022840"/>
    </source>
</evidence>
<dbReference type="GO" id="GO:0005524">
    <property type="term" value="F:ATP binding"/>
    <property type="evidence" value="ECO:0007669"/>
    <property type="project" value="UniProtKB-KW"/>
</dbReference>
<dbReference type="SMART" id="SM00044">
    <property type="entry name" value="CYCc"/>
    <property type="match status" value="1"/>
</dbReference>
<dbReference type="Gene3D" id="1.25.40.10">
    <property type="entry name" value="Tetratricopeptide repeat domain"/>
    <property type="match status" value="2"/>
</dbReference>
<dbReference type="SUPFAM" id="SSF48452">
    <property type="entry name" value="TPR-like"/>
    <property type="match status" value="2"/>
</dbReference>
<dbReference type="Gene3D" id="3.30.70.1230">
    <property type="entry name" value="Nucleotide cyclase"/>
    <property type="match status" value="1"/>
</dbReference>
<sequence length="1023" mass="107678">MRERTAQSRKTVTIVFCDMVGSTALSERLDAEALRHLMLRYYALLSDCLERHGGTVEKYIGDAVMAVFGIPALREDDALRAARAALDILTAVETFAEGARGAHGVPVAVRIGIHTGEVVTSGAADAGHALVSGEVVNVAARLEQHAPTGQILIGADTHRLIAQVAETVPVPPLTVKGKRDPVPAWRLLAAGPLEHGASRGPGVALVDRHDELAQLTLAFARVRRDRACHLVTLYGDPGVGKSRLARDFAAVAGDDGATVARTGCPPYGSEGSLAPLADLLRRLLGDAPAERLAELLGAAGPDTAAATALARLAGTGRSGTSFDETCWALQRLCTALGGEHPLVLVIDDLQWAHEDLLAALDHIADWVQDAPVLLLGLARPELLEQRPSWGSGKLNATALVVPPLGGDDCRELVLRLSDRGRAGGDVLAHLAPPPRPGPAVDRLVSRSEGNPLFVEQIVEMVAEGADPDDVPLSVRAIIAARLDRLAPEERAVLEHAAVIGGEFTADDLAALAGPDARGAGPIVRDLARRRLLEPADPGPAGEPRWRPAGQLIRDEVYTGMSKLLRAQGHERFAAHVERRGPDDHHTIGTHLEHASRLRAELDPGDPEVARTAESAAAHLGRAGTEALAHGDINWAVGLLRRALALTSDLPAALAVRTSLAEARLAAGHAEEAVAELRALLVEAQRAGDGRTAARVRLQLGYLEPGTEGFGALLDAAHAAVPVFTEADDALGLARAFLAMGQERQSRSRHREAAAHLERALRESVRAGAELERAGILGALAVSLWLGPEPVESALDSCRAFRGDHLAGRLVGRATVGCPMAVLLAMRGESDEARGLLDDALRTLTDLGHHFAVPAVTLFRAGVEELAGRWDEAERLLREAADGMERLGDPQLHATAVRDLARVLLAGGAPADAVRALLDVLEHDGVTVMPAAACEVYGMRARLAAAGGDAAAADAHLTTALGAAAQTDSPACRATAELDRAHCALLLGRRPEAGLAAREAERHFTAKGHLVGARRARALRDGLR</sequence>
<dbReference type="RefSeq" id="WP_198504133.1">
    <property type="nucleotide sequence ID" value="NZ_CP065959.1"/>
</dbReference>
<name>A0A7T4PLD9_9ACTN</name>
<dbReference type="Pfam" id="PF00211">
    <property type="entry name" value="Guanylate_cyc"/>
    <property type="match status" value="1"/>
</dbReference>
<dbReference type="Proteomes" id="UP000596130">
    <property type="component" value="Chromosome"/>
</dbReference>
<dbReference type="Gene3D" id="3.40.50.300">
    <property type="entry name" value="P-loop containing nucleotide triphosphate hydrolases"/>
    <property type="match status" value="1"/>
</dbReference>
<keyword evidence="2" id="KW-0067">ATP-binding</keyword>
<feature type="domain" description="Guanylate cyclase" evidence="3">
    <location>
        <begin position="13"/>
        <end position="143"/>
    </location>
</feature>
<dbReference type="SUPFAM" id="SSF52540">
    <property type="entry name" value="P-loop containing nucleoside triphosphate hydrolases"/>
    <property type="match status" value="1"/>
</dbReference>
<dbReference type="AlphaFoldDB" id="A0A7T4PLD9"/>
<dbReference type="InterPro" id="IPR029787">
    <property type="entry name" value="Nucleotide_cyclase"/>
</dbReference>
<keyword evidence="1" id="KW-0547">Nucleotide-binding</keyword>
<dbReference type="EMBL" id="CP065959">
    <property type="protein sequence ID" value="QQC92366.1"/>
    <property type="molecule type" value="Genomic_DNA"/>
</dbReference>